<accession>A0A6C2YLP0</accession>
<name>A0A6C2YLP0_9BACT</name>
<gene>
    <name evidence="1" type="ORF">GMBLW1_21280</name>
</gene>
<evidence type="ECO:0000313" key="2">
    <source>
        <dbReference type="Proteomes" id="UP000464378"/>
    </source>
</evidence>
<dbReference type="KEGG" id="tim:GMBLW1_21280"/>
<protein>
    <submittedName>
        <fullName evidence="1">Uncharacterized protein</fullName>
    </submittedName>
</protein>
<organism evidence="1">
    <name type="scientific">Tuwongella immobilis</name>
    <dbReference type="NCBI Taxonomy" id="692036"/>
    <lineage>
        <taxon>Bacteria</taxon>
        <taxon>Pseudomonadati</taxon>
        <taxon>Planctomycetota</taxon>
        <taxon>Planctomycetia</taxon>
        <taxon>Gemmatales</taxon>
        <taxon>Gemmataceae</taxon>
        <taxon>Tuwongella</taxon>
    </lineage>
</organism>
<dbReference type="AlphaFoldDB" id="A0A6C2YLP0"/>
<dbReference type="InParanoid" id="A0A6C2YLP0"/>
<sequence length="101" mass="11817">MSSDLRTIHDKLLHIVHLVCSDIRRLSQTALTKQIYDMADAIEFVPQVLINWRPEALSTIRWVLVNLQGKYPDLGVKYTRILDMDDVEFFNSYVRVPPDEE</sequence>
<reference evidence="1" key="1">
    <citation type="submission" date="2019-04" db="EMBL/GenBank/DDBJ databases">
        <authorList>
            <consortium name="Science for Life Laboratories"/>
        </authorList>
    </citation>
    <scope>NUCLEOTIDE SEQUENCE</scope>
    <source>
        <strain evidence="1">MBLW1</strain>
    </source>
</reference>
<dbReference type="Proteomes" id="UP000464378">
    <property type="component" value="Chromosome"/>
</dbReference>
<evidence type="ECO:0000313" key="1">
    <source>
        <dbReference type="EMBL" id="VIP01832.1"/>
    </source>
</evidence>
<dbReference type="EMBL" id="LR586016">
    <property type="protein sequence ID" value="VIP01832.1"/>
    <property type="molecule type" value="Genomic_DNA"/>
</dbReference>
<keyword evidence="2" id="KW-1185">Reference proteome</keyword>
<proteinExistence type="predicted"/>
<dbReference type="EMBL" id="LR593887">
    <property type="protein sequence ID" value="VTR99584.1"/>
    <property type="molecule type" value="Genomic_DNA"/>
</dbReference>
<dbReference type="RefSeq" id="WP_162657077.1">
    <property type="nucleotide sequence ID" value="NZ_LR593887.1"/>
</dbReference>